<dbReference type="Pfam" id="PF13517">
    <property type="entry name" value="FG-GAP_3"/>
    <property type="match status" value="2"/>
</dbReference>
<dbReference type="EMBL" id="MRZV01000475">
    <property type="protein sequence ID" value="PIK49224.1"/>
    <property type="molecule type" value="Genomic_DNA"/>
</dbReference>
<evidence type="ECO:0000256" key="2">
    <source>
        <dbReference type="SAM" id="SignalP"/>
    </source>
</evidence>
<dbReference type="OrthoDB" id="10022113at2759"/>
<organism evidence="3 4">
    <name type="scientific">Stichopus japonicus</name>
    <name type="common">Sea cucumber</name>
    <dbReference type="NCBI Taxonomy" id="307972"/>
    <lineage>
        <taxon>Eukaryota</taxon>
        <taxon>Metazoa</taxon>
        <taxon>Echinodermata</taxon>
        <taxon>Eleutherozoa</taxon>
        <taxon>Echinozoa</taxon>
        <taxon>Holothuroidea</taxon>
        <taxon>Aspidochirotacea</taxon>
        <taxon>Aspidochirotida</taxon>
        <taxon>Stichopodidae</taxon>
        <taxon>Apostichopus</taxon>
    </lineage>
</organism>
<protein>
    <submittedName>
        <fullName evidence="3">Uncharacterized protein</fullName>
    </submittedName>
</protein>
<dbReference type="Gene3D" id="2.40.128.340">
    <property type="match status" value="3"/>
</dbReference>
<feature type="chain" id="PRO_5013674688" evidence="2">
    <location>
        <begin position="24"/>
        <end position="341"/>
    </location>
</feature>
<keyword evidence="4" id="KW-1185">Reference proteome</keyword>
<sequence>MIFSRTFGAVIIAVMLMIPSVIARRWERDLKWCSSGAQLYEGDFNGDGKTDLLCHRTNDGYKWIAFADSNGQFTGTSWEQGIGWCWHNNAQLHIGDFNGDGKDDMLCHDTSTGYKWIAFANCQGNFAGGTSWKAGIGWCWHASAELHIGDFNGDGKDDMLCHDTSTGYKWIAFANSQGNFAGGTSWKAGIGWCRHSNAELHIGDFNGDGKDDMLCHDTSTGYKWIAYANRQGNFADRTGWEEGIGWCRHSGSSLHIGDFNGDGKDDMLCHDTKGYKWVALANCQNNFSDRTTWQAGLGWCNHRGAVFFLGDYDGDSKTVFVCHDSITGKKWIIYAELTIFQ</sequence>
<dbReference type="InterPro" id="IPR028994">
    <property type="entry name" value="Integrin_alpha_N"/>
</dbReference>
<dbReference type="Proteomes" id="UP000230750">
    <property type="component" value="Unassembled WGS sequence"/>
</dbReference>
<evidence type="ECO:0000313" key="3">
    <source>
        <dbReference type="EMBL" id="PIK49224.1"/>
    </source>
</evidence>
<name>A0A2G8KMH4_STIJA</name>
<dbReference type="PANTHER" id="PTHR46580">
    <property type="entry name" value="SENSOR KINASE-RELATED"/>
    <property type="match status" value="1"/>
</dbReference>
<evidence type="ECO:0000313" key="4">
    <source>
        <dbReference type="Proteomes" id="UP000230750"/>
    </source>
</evidence>
<proteinExistence type="predicted"/>
<gene>
    <name evidence="3" type="ORF">BSL78_13911</name>
</gene>
<accession>A0A2G8KMH4</accession>
<feature type="signal peptide" evidence="2">
    <location>
        <begin position="1"/>
        <end position="23"/>
    </location>
</feature>
<comment type="caution">
    <text evidence="3">The sequence shown here is derived from an EMBL/GenBank/DDBJ whole genome shotgun (WGS) entry which is preliminary data.</text>
</comment>
<evidence type="ECO:0000256" key="1">
    <source>
        <dbReference type="ARBA" id="ARBA00022729"/>
    </source>
</evidence>
<dbReference type="AlphaFoldDB" id="A0A2G8KMH4"/>
<dbReference type="InterPro" id="IPR013517">
    <property type="entry name" value="FG-GAP"/>
</dbReference>
<dbReference type="SUPFAM" id="SSF69318">
    <property type="entry name" value="Integrin alpha N-terminal domain"/>
    <property type="match status" value="1"/>
</dbReference>
<dbReference type="PANTHER" id="PTHR46580:SF2">
    <property type="entry name" value="MAM DOMAIN-CONTAINING PROTEIN"/>
    <property type="match status" value="1"/>
</dbReference>
<keyword evidence="1 2" id="KW-0732">Signal</keyword>
<reference evidence="3 4" key="1">
    <citation type="journal article" date="2017" name="PLoS Biol.">
        <title>The sea cucumber genome provides insights into morphological evolution and visceral regeneration.</title>
        <authorList>
            <person name="Zhang X."/>
            <person name="Sun L."/>
            <person name="Yuan J."/>
            <person name="Sun Y."/>
            <person name="Gao Y."/>
            <person name="Zhang L."/>
            <person name="Li S."/>
            <person name="Dai H."/>
            <person name="Hamel J.F."/>
            <person name="Liu C."/>
            <person name="Yu Y."/>
            <person name="Liu S."/>
            <person name="Lin W."/>
            <person name="Guo K."/>
            <person name="Jin S."/>
            <person name="Xu P."/>
            <person name="Storey K.B."/>
            <person name="Huan P."/>
            <person name="Zhang T."/>
            <person name="Zhou Y."/>
            <person name="Zhang J."/>
            <person name="Lin C."/>
            <person name="Li X."/>
            <person name="Xing L."/>
            <person name="Huo D."/>
            <person name="Sun M."/>
            <person name="Wang L."/>
            <person name="Mercier A."/>
            <person name="Li F."/>
            <person name="Yang H."/>
            <person name="Xiang J."/>
        </authorList>
    </citation>
    <scope>NUCLEOTIDE SEQUENCE [LARGE SCALE GENOMIC DNA]</scope>
    <source>
        <strain evidence="3">Shaxun</strain>
        <tissue evidence="3">Muscle</tissue>
    </source>
</reference>